<evidence type="ECO:0000313" key="5">
    <source>
        <dbReference type="Proteomes" id="UP000030700"/>
    </source>
</evidence>
<dbReference type="EMBL" id="DF820456">
    <property type="protein sequence ID" value="GAK50839.1"/>
    <property type="molecule type" value="Genomic_DNA"/>
</dbReference>
<dbReference type="Pfam" id="PF25087">
    <property type="entry name" value="GMPPB_C"/>
    <property type="match status" value="1"/>
</dbReference>
<organism evidence="4">
    <name type="scientific">Candidatus Moduliflexus flocculans</name>
    <dbReference type="NCBI Taxonomy" id="1499966"/>
    <lineage>
        <taxon>Bacteria</taxon>
        <taxon>Candidatus Moduliflexota</taxon>
        <taxon>Candidatus Moduliflexia</taxon>
        <taxon>Candidatus Moduliflexales</taxon>
        <taxon>Candidatus Moduliflexaceae</taxon>
    </lineage>
</organism>
<dbReference type="SUPFAM" id="SSF51161">
    <property type="entry name" value="Trimeric LpxA-like enzymes"/>
    <property type="match status" value="1"/>
</dbReference>
<proteinExistence type="predicted"/>
<keyword evidence="2" id="KW-0012">Acyltransferase</keyword>
<accession>A0A0S6VTS7</accession>
<name>A0A0S6VTS7_9BACT</name>
<evidence type="ECO:0000313" key="4">
    <source>
        <dbReference type="EMBL" id="GAK50839.1"/>
    </source>
</evidence>
<dbReference type="GO" id="GO:0016779">
    <property type="term" value="F:nucleotidyltransferase activity"/>
    <property type="evidence" value="ECO:0007669"/>
    <property type="project" value="UniProtKB-ARBA"/>
</dbReference>
<dbReference type="Gene3D" id="2.160.10.10">
    <property type="entry name" value="Hexapeptide repeat proteins"/>
    <property type="match status" value="1"/>
</dbReference>
<dbReference type="Proteomes" id="UP000030700">
    <property type="component" value="Unassembled WGS sequence"/>
</dbReference>
<evidence type="ECO:0000259" key="3">
    <source>
        <dbReference type="Pfam" id="PF25087"/>
    </source>
</evidence>
<dbReference type="AlphaFoldDB" id="A0A0S6VTS7"/>
<dbReference type="PANTHER" id="PTHR43584:SF8">
    <property type="entry name" value="N-ACETYLMURAMATE ALPHA-1-PHOSPHATE URIDYLYLTRANSFERASE"/>
    <property type="match status" value="1"/>
</dbReference>
<dbReference type="InterPro" id="IPR056729">
    <property type="entry name" value="GMPPB_C"/>
</dbReference>
<sequence>MLTPADFFDLTDFEHGDLFTGLEYVWDALKRLPDYIASRLQPGIHGTVMNGAFLADNRIYIGKGVVVEPGAYIAGPTIIGDNTVVRQGAYIRGNVLTGNNCVIGHTSELKSAVLLNQSGAPHFNYVGDSILGKKVNLGAGTKLSNLKMIKGNVSVKIGEIVYDSGLRKFGAILGDYAQTGCNSVLNPGTLIGRGSLVYPNATASGYVPPNCIVKLRQTLEIVEQR</sequence>
<protein>
    <submittedName>
        <fullName evidence="4">Transferase hexapeptide repeat containing protein</fullName>
    </submittedName>
</protein>
<dbReference type="STRING" id="1499966.U14_02080"/>
<dbReference type="GO" id="GO:0016746">
    <property type="term" value="F:acyltransferase activity"/>
    <property type="evidence" value="ECO:0007669"/>
    <property type="project" value="UniProtKB-KW"/>
</dbReference>
<evidence type="ECO:0000256" key="2">
    <source>
        <dbReference type="ARBA" id="ARBA00023315"/>
    </source>
</evidence>
<dbReference type="InterPro" id="IPR011004">
    <property type="entry name" value="Trimer_LpxA-like_sf"/>
</dbReference>
<gene>
    <name evidence="4" type="ORF">U14_02080</name>
</gene>
<keyword evidence="1 4" id="KW-0808">Transferase</keyword>
<dbReference type="HOGENOM" id="CLU_086901_0_0_0"/>
<dbReference type="InterPro" id="IPR050065">
    <property type="entry name" value="GlmU-like"/>
</dbReference>
<keyword evidence="5" id="KW-1185">Reference proteome</keyword>
<evidence type="ECO:0000256" key="1">
    <source>
        <dbReference type="ARBA" id="ARBA00022679"/>
    </source>
</evidence>
<dbReference type="PANTHER" id="PTHR43584">
    <property type="entry name" value="NUCLEOTIDYL TRANSFERASE"/>
    <property type="match status" value="1"/>
</dbReference>
<reference evidence="4" key="1">
    <citation type="journal article" date="2015" name="PeerJ">
        <title>First genomic representation of candidate bacterial phylum KSB3 points to enhanced environmental sensing as a trigger of wastewater bulking.</title>
        <authorList>
            <person name="Sekiguchi Y."/>
            <person name="Ohashi A."/>
            <person name="Parks D.H."/>
            <person name="Yamauchi T."/>
            <person name="Tyson G.W."/>
            <person name="Hugenholtz P."/>
        </authorList>
    </citation>
    <scope>NUCLEOTIDE SEQUENCE [LARGE SCALE GENOMIC DNA]</scope>
</reference>
<feature type="domain" description="Mannose-1-phosphate guanyltransferase C-terminal" evidence="3">
    <location>
        <begin position="73"/>
        <end position="158"/>
    </location>
</feature>